<proteinExistence type="predicted"/>
<feature type="transmembrane region" description="Helical" evidence="2">
    <location>
        <begin position="365"/>
        <end position="398"/>
    </location>
</feature>
<feature type="transmembrane region" description="Helical" evidence="2">
    <location>
        <begin position="324"/>
        <end position="345"/>
    </location>
</feature>
<evidence type="ECO:0000256" key="1">
    <source>
        <dbReference type="SAM" id="MobiDB-lite"/>
    </source>
</evidence>
<evidence type="ECO:0000256" key="2">
    <source>
        <dbReference type="SAM" id="Phobius"/>
    </source>
</evidence>
<keyword evidence="4" id="KW-1185">Reference proteome</keyword>
<dbReference type="STRING" id="1095778.SAMN04489842_2880"/>
<sequence>MGAGTKLLLAVLGIVLVIALLSANLVVATDRTVLDSEFVKDTAEEEGLYAVLAEEIQGSAQQSTPASSSGVAAGSSHGDIVQTAVTEEEIQTQGEENIDRLYAFLHGETDELRLEIDLDGISQNVIDELEDEMADPDLRDAGFPQGEEIEEMAASEEQFDQHREEFREEQKERMQGDGDREVSDEELDERMESIRMELYTERDERLQQEFHQIDDDADIEEPAHALMTARIDALTGEIEYDEYVVEVESAKEEFGNALVAAIEDELENEDKIDLTEDMDDDAMEPLEMGQEVVSIVSLLAIALPLVTLGIVGLMAWLSSPSTAAISTGFVSTLVGTAGVAGAYFAGDQLESLLAGGDAPAAMTDFALGIVSGVLDALTVQSVVLLVAGIGLIVVGIAVRRGLILEN</sequence>
<feature type="transmembrane region" description="Helical" evidence="2">
    <location>
        <begin position="292"/>
        <end position="317"/>
    </location>
</feature>
<feature type="compositionally biased region" description="Basic and acidic residues" evidence="1">
    <location>
        <begin position="162"/>
        <end position="181"/>
    </location>
</feature>
<feature type="region of interest" description="Disordered" evidence="1">
    <location>
        <begin position="162"/>
        <end position="187"/>
    </location>
</feature>
<dbReference type="EMBL" id="FNLC01000003">
    <property type="protein sequence ID" value="SDR26568.1"/>
    <property type="molecule type" value="Genomic_DNA"/>
</dbReference>
<keyword evidence="2" id="KW-1133">Transmembrane helix</keyword>
<keyword evidence="2" id="KW-0812">Transmembrane</keyword>
<dbReference type="AlphaFoldDB" id="A0A1H1HN42"/>
<name>A0A1H1HN42_NATTX</name>
<gene>
    <name evidence="3" type="ORF">SAMN04489842_2880</name>
</gene>
<organism evidence="3 4">
    <name type="scientific">Natronobacterium texcoconense</name>
    <dbReference type="NCBI Taxonomy" id="1095778"/>
    <lineage>
        <taxon>Archaea</taxon>
        <taxon>Methanobacteriati</taxon>
        <taxon>Methanobacteriota</taxon>
        <taxon>Stenosarchaea group</taxon>
        <taxon>Halobacteria</taxon>
        <taxon>Halobacteriales</taxon>
        <taxon>Natrialbaceae</taxon>
        <taxon>Natronobacterium</taxon>
    </lineage>
</organism>
<dbReference type="Proteomes" id="UP000198848">
    <property type="component" value="Unassembled WGS sequence"/>
</dbReference>
<evidence type="ECO:0000313" key="4">
    <source>
        <dbReference type="Proteomes" id="UP000198848"/>
    </source>
</evidence>
<accession>A0A1H1HN42</accession>
<reference evidence="4" key="1">
    <citation type="submission" date="2016-10" db="EMBL/GenBank/DDBJ databases">
        <authorList>
            <person name="Varghese N."/>
            <person name="Submissions S."/>
        </authorList>
    </citation>
    <scope>NUCLEOTIDE SEQUENCE [LARGE SCALE GENOMIC DNA]</scope>
    <source>
        <strain evidence="4">DSM 24767</strain>
    </source>
</reference>
<evidence type="ECO:0000313" key="3">
    <source>
        <dbReference type="EMBL" id="SDR26568.1"/>
    </source>
</evidence>
<dbReference type="OrthoDB" id="239360at2157"/>
<protein>
    <submittedName>
        <fullName evidence="3">Uncharacterized protein</fullName>
    </submittedName>
</protein>
<keyword evidence="2" id="KW-0472">Membrane</keyword>
<dbReference type="RefSeq" id="WP_090383169.1">
    <property type="nucleotide sequence ID" value="NZ_FNLC01000003.1"/>
</dbReference>